<dbReference type="GO" id="GO:0003677">
    <property type="term" value="F:DNA binding"/>
    <property type="evidence" value="ECO:0007669"/>
    <property type="project" value="UniProtKB-KW"/>
</dbReference>
<dbReference type="Proteomes" id="UP000003835">
    <property type="component" value="Unassembled WGS sequence"/>
</dbReference>
<dbReference type="InterPro" id="IPR010095">
    <property type="entry name" value="Cas12f1-like_TNB"/>
</dbReference>
<dbReference type="InterPro" id="IPR021027">
    <property type="entry name" value="Transposase_put_HTH"/>
</dbReference>
<sequence length="425" mass="48212">MYIVEQVFNLIYEFKLKPTTAQVATFAEWLEQCRRVYNYALCERKDWANSRKSPLNACSIKYEYIIPADAPAPNYSSQCESLTQAKKNIPALKQVHSQVLQQTLKRLQKAFEGMWENGRGFPRFKKAGRMRSFVFPSMGKDPIQGRSVKFPKIGRVKFIQSRPIPDDAIIKQARIVRRVSGWYVQLTLQWKVDVPFGKLRASPEISPTGTSLGIDVGLMHFAALSNGRTFPNPRPFKHLEGKLKSLQKKVSKKRPGSNNRAKAQAKVSRLHERIACHRKNYHWELAHNLCDWADMIFAEQLNLKALGRGFLAKHCLDAGWGQFLDILSQCCFKRGVYFQKVPAAGTSQTCPNCLEDTGKKKLSQRVHKCQYCGYECDRDVASARIIEIKGLQAVGHTVGKLSEGKGFILEDVKLCLPVTEESPAF</sequence>
<evidence type="ECO:0000259" key="9">
    <source>
        <dbReference type="Pfam" id="PF12323"/>
    </source>
</evidence>
<dbReference type="Pfam" id="PF01385">
    <property type="entry name" value="OrfB_IS605"/>
    <property type="match status" value="1"/>
</dbReference>
<dbReference type="InterPro" id="IPR001959">
    <property type="entry name" value="Transposase"/>
</dbReference>
<dbReference type="GO" id="GO:0032196">
    <property type="term" value="P:transposition"/>
    <property type="evidence" value="ECO:0007669"/>
    <property type="project" value="UniProtKB-KW"/>
</dbReference>
<dbReference type="Pfam" id="PF07282">
    <property type="entry name" value="Cas12f1-like_TNB"/>
    <property type="match status" value="1"/>
</dbReference>
<evidence type="ECO:0000259" key="8">
    <source>
        <dbReference type="Pfam" id="PF07282"/>
    </source>
</evidence>
<evidence type="ECO:0000259" key="7">
    <source>
        <dbReference type="Pfam" id="PF01385"/>
    </source>
</evidence>
<keyword evidence="11" id="KW-1185">Reference proteome</keyword>
<dbReference type="eggNOG" id="COG0675">
    <property type="taxonomic scope" value="Bacteria"/>
</dbReference>
<gene>
    <name evidence="10" type="ORF">MC7420_3312</name>
</gene>
<keyword evidence="3" id="KW-0479">Metal-binding</keyword>
<evidence type="ECO:0000256" key="5">
    <source>
        <dbReference type="ARBA" id="ARBA00023125"/>
    </source>
</evidence>
<evidence type="ECO:0000256" key="1">
    <source>
        <dbReference type="ARBA" id="ARBA00008761"/>
    </source>
</evidence>
<dbReference type="HOGENOM" id="CLU_032903_0_1_3"/>
<name>B4VZ27_9CYAN</name>
<organism evidence="10 11">
    <name type="scientific">Coleofasciculus chthonoplastes PCC 7420</name>
    <dbReference type="NCBI Taxonomy" id="118168"/>
    <lineage>
        <taxon>Bacteria</taxon>
        <taxon>Bacillati</taxon>
        <taxon>Cyanobacteriota</taxon>
        <taxon>Cyanophyceae</taxon>
        <taxon>Coleofasciculales</taxon>
        <taxon>Coleofasciculaceae</taxon>
        <taxon>Coleofasciculus</taxon>
    </lineage>
</organism>
<dbReference type="AlphaFoldDB" id="B4VZ27"/>
<evidence type="ECO:0000256" key="4">
    <source>
        <dbReference type="ARBA" id="ARBA00022833"/>
    </source>
</evidence>
<feature type="domain" description="Transposase putative helix-turn-helix" evidence="9">
    <location>
        <begin position="12"/>
        <end position="52"/>
    </location>
</feature>
<dbReference type="GO" id="GO:0006310">
    <property type="term" value="P:DNA recombination"/>
    <property type="evidence" value="ECO:0007669"/>
    <property type="project" value="UniProtKB-KW"/>
</dbReference>
<dbReference type="NCBIfam" id="NF040570">
    <property type="entry name" value="guided_TnpB"/>
    <property type="match status" value="1"/>
</dbReference>
<dbReference type="Pfam" id="PF12323">
    <property type="entry name" value="HTH_OrfB_IS605"/>
    <property type="match status" value="1"/>
</dbReference>
<comment type="similarity">
    <text evidence="1">In the C-terminal section; belongs to the transposase 35 family.</text>
</comment>
<keyword evidence="5" id="KW-0238">DNA-binding</keyword>
<dbReference type="GO" id="GO:0046872">
    <property type="term" value="F:metal ion binding"/>
    <property type="evidence" value="ECO:0007669"/>
    <property type="project" value="UniProtKB-KW"/>
</dbReference>
<accession>B4VZ27</accession>
<dbReference type="EMBL" id="DS989861">
    <property type="protein sequence ID" value="EDX72866.1"/>
    <property type="molecule type" value="Genomic_DNA"/>
</dbReference>
<keyword evidence="4" id="KW-0862">Zinc</keyword>
<evidence type="ECO:0000256" key="6">
    <source>
        <dbReference type="ARBA" id="ARBA00023172"/>
    </source>
</evidence>
<keyword evidence="6" id="KW-0233">DNA recombination</keyword>
<proteinExistence type="inferred from homology"/>
<evidence type="ECO:0000313" key="11">
    <source>
        <dbReference type="Proteomes" id="UP000003835"/>
    </source>
</evidence>
<evidence type="ECO:0000256" key="3">
    <source>
        <dbReference type="ARBA" id="ARBA00022723"/>
    </source>
</evidence>
<protein>
    <submittedName>
        <fullName evidence="10">Transposase, IS605 family</fullName>
    </submittedName>
</protein>
<feature type="domain" description="Cas12f1-like TNB" evidence="8">
    <location>
        <begin position="320"/>
        <end position="386"/>
    </location>
</feature>
<evidence type="ECO:0000313" key="10">
    <source>
        <dbReference type="EMBL" id="EDX72866.1"/>
    </source>
</evidence>
<feature type="domain" description="Probable transposase IS891/IS1136/IS1341" evidence="7">
    <location>
        <begin position="203"/>
        <end position="306"/>
    </location>
</feature>
<evidence type="ECO:0000256" key="2">
    <source>
        <dbReference type="ARBA" id="ARBA00022578"/>
    </source>
</evidence>
<reference evidence="10 11" key="1">
    <citation type="submission" date="2008-07" db="EMBL/GenBank/DDBJ databases">
        <authorList>
            <person name="Tandeau de Marsac N."/>
            <person name="Ferriera S."/>
            <person name="Johnson J."/>
            <person name="Kravitz S."/>
            <person name="Beeson K."/>
            <person name="Sutton G."/>
            <person name="Rogers Y.-H."/>
            <person name="Friedman R."/>
            <person name="Frazier M."/>
            <person name="Venter J.C."/>
        </authorList>
    </citation>
    <scope>NUCLEOTIDE SEQUENCE [LARGE SCALE GENOMIC DNA]</scope>
    <source>
        <strain evidence="10 11">PCC 7420</strain>
    </source>
</reference>
<keyword evidence="2" id="KW-0815">Transposition</keyword>
<dbReference type="STRING" id="118168.MC7420_3312"/>